<protein>
    <submittedName>
        <fullName evidence="7">RICIN domain-containing protein</fullName>
    </submittedName>
</protein>
<dbReference type="InterPro" id="IPR000772">
    <property type="entry name" value="Ricin_B_lectin"/>
</dbReference>
<dbReference type="Proteomes" id="UP001300692">
    <property type="component" value="Unassembled WGS sequence"/>
</dbReference>
<evidence type="ECO:0000256" key="1">
    <source>
        <dbReference type="ARBA" id="ARBA00009865"/>
    </source>
</evidence>
<feature type="domain" description="Ricin B lectin" evidence="5">
    <location>
        <begin position="581"/>
        <end position="661"/>
    </location>
</feature>
<evidence type="ECO:0000259" key="5">
    <source>
        <dbReference type="Pfam" id="PF14200"/>
    </source>
</evidence>
<feature type="domain" description="Secretion system C-terminal sorting" evidence="6">
    <location>
        <begin position="745"/>
        <end position="807"/>
    </location>
</feature>
<dbReference type="InterPro" id="IPR006710">
    <property type="entry name" value="Glyco_hydro_43"/>
</dbReference>
<dbReference type="RefSeq" id="WP_264138166.1">
    <property type="nucleotide sequence ID" value="NZ_JAOYOD010000001.1"/>
</dbReference>
<evidence type="ECO:0000256" key="4">
    <source>
        <dbReference type="SAM" id="SignalP"/>
    </source>
</evidence>
<dbReference type="CDD" id="cd00161">
    <property type="entry name" value="beta-trefoil_Ricin-like"/>
    <property type="match status" value="1"/>
</dbReference>
<dbReference type="InterPro" id="IPR026444">
    <property type="entry name" value="Secre_tail"/>
</dbReference>
<comment type="similarity">
    <text evidence="1">Belongs to the glycosyl hydrolase 43 family.</text>
</comment>
<dbReference type="InterPro" id="IPR023296">
    <property type="entry name" value="Glyco_hydro_beta-prop_sf"/>
</dbReference>
<dbReference type="Pfam" id="PF18962">
    <property type="entry name" value="Por_Secre_tail"/>
    <property type="match status" value="1"/>
</dbReference>
<evidence type="ECO:0000313" key="7">
    <source>
        <dbReference type="EMBL" id="MCV9387342.1"/>
    </source>
</evidence>
<feature type="signal peptide" evidence="4">
    <location>
        <begin position="1"/>
        <end position="26"/>
    </location>
</feature>
<gene>
    <name evidence="7" type="ORF">N7U62_11750</name>
</gene>
<evidence type="ECO:0000259" key="6">
    <source>
        <dbReference type="Pfam" id="PF18962"/>
    </source>
</evidence>
<dbReference type="Pfam" id="PF14200">
    <property type="entry name" value="RicinB_lectin_2"/>
    <property type="match status" value="2"/>
</dbReference>
<keyword evidence="3" id="KW-0326">Glycosidase</keyword>
<dbReference type="Gene3D" id="2.115.10.20">
    <property type="entry name" value="Glycosyl hydrolase domain, family 43"/>
    <property type="match status" value="1"/>
</dbReference>
<evidence type="ECO:0000256" key="2">
    <source>
        <dbReference type="ARBA" id="ARBA00022801"/>
    </source>
</evidence>
<dbReference type="NCBIfam" id="TIGR04183">
    <property type="entry name" value="Por_Secre_tail"/>
    <property type="match status" value="1"/>
</dbReference>
<keyword evidence="8" id="KW-1185">Reference proteome</keyword>
<dbReference type="InterPro" id="IPR035992">
    <property type="entry name" value="Ricin_B-like_lectins"/>
</dbReference>
<dbReference type="SUPFAM" id="SSF75005">
    <property type="entry name" value="Arabinanase/levansucrase/invertase"/>
    <property type="match status" value="1"/>
</dbReference>
<dbReference type="PANTHER" id="PTHR22925:SF3">
    <property type="entry name" value="GLYCOSYL HYDROLASE FAMILY PROTEIN 43"/>
    <property type="match status" value="1"/>
</dbReference>
<organism evidence="7 8">
    <name type="scientific">Reichenbachiella ulvae</name>
    <dbReference type="NCBI Taxonomy" id="2980104"/>
    <lineage>
        <taxon>Bacteria</taxon>
        <taxon>Pseudomonadati</taxon>
        <taxon>Bacteroidota</taxon>
        <taxon>Cytophagia</taxon>
        <taxon>Cytophagales</taxon>
        <taxon>Reichenbachiellaceae</taxon>
        <taxon>Reichenbachiella</taxon>
    </lineage>
</organism>
<dbReference type="Gene3D" id="2.60.120.260">
    <property type="entry name" value="Galactose-binding domain-like"/>
    <property type="match status" value="1"/>
</dbReference>
<name>A0ABT3CUG8_9BACT</name>
<keyword evidence="4" id="KW-0732">Signal</keyword>
<dbReference type="EMBL" id="JAOYOD010000001">
    <property type="protein sequence ID" value="MCV9387342.1"/>
    <property type="molecule type" value="Genomic_DNA"/>
</dbReference>
<dbReference type="SUPFAM" id="SSF50370">
    <property type="entry name" value="Ricin B-like lectins"/>
    <property type="match status" value="1"/>
</dbReference>
<proteinExistence type="inferred from homology"/>
<evidence type="ECO:0000256" key="3">
    <source>
        <dbReference type="ARBA" id="ARBA00023295"/>
    </source>
</evidence>
<dbReference type="Gene3D" id="2.80.10.50">
    <property type="match status" value="2"/>
</dbReference>
<dbReference type="PANTHER" id="PTHR22925">
    <property type="entry name" value="GLYCOSYL HYDROLASE 43 FAMILY MEMBER"/>
    <property type="match status" value="1"/>
</dbReference>
<dbReference type="Pfam" id="PF04616">
    <property type="entry name" value="Glyco_hydro_43"/>
    <property type="match status" value="1"/>
</dbReference>
<feature type="domain" description="Ricin B lectin" evidence="5">
    <location>
        <begin position="667"/>
        <end position="730"/>
    </location>
</feature>
<comment type="caution">
    <text evidence="7">The sequence shown here is derived from an EMBL/GenBank/DDBJ whole genome shotgun (WGS) entry which is preliminary data.</text>
</comment>
<evidence type="ECO:0000313" key="8">
    <source>
        <dbReference type="Proteomes" id="UP001300692"/>
    </source>
</evidence>
<reference evidence="7 8" key="1">
    <citation type="submission" date="2022-10" db="EMBL/GenBank/DDBJ databases">
        <title>Comparative genomics and taxonomic characterization of three novel marine species of genus Reichenbachiella exhibiting antioxidant and polysaccharide degradation activities.</title>
        <authorList>
            <person name="Muhammad N."/>
            <person name="Lee Y.-J."/>
            <person name="Ko J."/>
            <person name="Kim S.-G."/>
        </authorList>
    </citation>
    <scope>NUCLEOTIDE SEQUENCE [LARGE SCALE GENOMIC DNA]</scope>
    <source>
        <strain evidence="7 8">ABR2-5</strain>
    </source>
</reference>
<dbReference type="CDD" id="cd18823">
    <property type="entry name" value="GH43_RcAra43A-like"/>
    <property type="match status" value="1"/>
</dbReference>
<sequence length="816" mass="88822">MKQLKTTITILFTVAISLMCHVSAFSQTIQNDEFWHDTNGNPIYSQGGGVLKVGNTYYWYGAKYRGAETYYNNPFSGKNGDTEFLSITCYSSTDLANWTFEGDMITPAQGLQAGWVGRIGCAYNEPTGKYVLIAQMYPNLAFCTSDSPTGPFTLAATQTSIGNVVNDMTGDQSVFTDDDGQAYLAFCNVQGRNNQYVAHLRPSDYLYVEPATRIHRASSGREGNVLFKHNGTYYFISSDLHGWNTSQTYFITASNIYGPYSNEFVIQGTENDYSHVTQSGLAFSVNGSSGSFAMFGGDRWADFAGNGVGYNQWMPISFNGTTPIFHSLSQWNVNASAGTWSVGSGNNYILNPNIEADRINVTDVTGWPGWVDSGSNPNGNLQDSHDPGRFCLEQWSSSAYQAGMYQNISLPNGTYDLKAWVKSSGGQSFARIYAKNYGGSERRYSINQSIGSWTEISIPDIEVTNGSIEVGVYSNASGGQWINVDDFSLISTGGGNNCQPTAITAYAQVNGGSWQGSTNLTVNSGDEIKFGPQPVSGGSWSWSGCGTSGSSREQTIYPTSSCSATATFTNSCGTQSSVTFNITVQGNYYQIQNRATGLYLDGMGRTTNGDPCGQYANTTHVNSQWELIDTGDGYSQLKNRGTGLFLDGMGLTNNGADCGQYADTNHPNSHWDLQQYSGSYYRLQNRGTGLFLDGMGYTGNGEVVGQWANTTSQNAQWQLINVGSSARMGNEVSEPLNQTDKIQFYPNPANDVLNIQLENNDGSALAKIFNISGQVVLNSQLTEQVNSINIQDFQAGTYFIEVRSTSGINRFKLIKQ</sequence>
<accession>A0ABT3CUG8</accession>
<feature type="chain" id="PRO_5046468029" evidence="4">
    <location>
        <begin position="27"/>
        <end position="816"/>
    </location>
</feature>
<keyword evidence="2" id="KW-0378">Hydrolase</keyword>